<accession>A0AAD8BD64</accession>
<evidence type="ECO:0000313" key="2">
    <source>
        <dbReference type="EMBL" id="KAK0051255.1"/>
    </source>
</evidence>
<reference evidence="2" key="1">
    <citation type="journal article" date="2023" name="PLoS Negl. Trop. Dis.">
        <title>A genome sequence for Biomphalaria pfeifferi, the major vector snail for the human-infecting parasite Schistosoma mansoni.</title>
        <authorList>
            <person name="Bu L."/>
            <person name="Lu L."/>
            <person name="Laidemitt M.R."/>
            <person name="Zhang S.M."/>
            <person name="Mutuku M."/>
            <person name="Mkoji G."/>
            <person name="Steinauer M."/>
            <person name="Loker E.S."/>
        </authorList>
    </citation>
    <scope>NUCLEOTIDE SEQUENCE</scope>
    <source>
        <strain evidence="2">KasaAsao</strain>
    </source>
</reference>
<dbReference type="EMBL" id="JASAOG010000106">
    <property type="protein sequence ID" value="KAK0051255.1"/>
    <property type="molecule type" value="Genomic_DNA"/>
</dbReference>
<comment type="caution">
    <text evidence="2">The sequence shown here is derived from an EMBL/GenBank/DDBJ whole genome shotgun (WGS) entry which is preliminary data.</text>
</comment>
<sequence>MLAPNWLADDDAHALSRASQHESVLAASSRIFQFVYTVVNRTAHNSGTGKKVKPLFLEFSPHPYFVILEALRAEPAGEGLTSAGGGASGQENGRELLQAGDIST</sequence>
<protein>
    <submittedName>
        <fullName evidence="2">Uncharacterized protein</fullName>
    </submittedName>
</protein>
<feature type="region of interest" description="Disordered" evidence="1">
    <location>
        <begin position="78"/>
        <end position="104"/>
    </location>
</feature>
<gene>
    <name evidence="2" type="ORF">Bpfe_019373</name>
</gene>
<dbReference type="Proteomes" id="UP001233172">
    <property type="component" value="Unassembled WGS sequence"/>
</dbReference>
<organism evidence="2 3">
    <name type="scientific">Biomphalaria pfeifferi</name>
    <name type="common">Bloodfluke planorb</name>
    <name type="synonym">Freshwater snail</name>
    <dbReference type="NCBI Taxonomy" id="112525"/>
    <lineage>
        <taxon>Eukaryota</taxon>
        <taxon>Metazoa</taxon>
        <taxon>Spiralia</taxon>
        <taxon>Lophotrochozoa</taxon>
        <taxon>Mollusca</taxon>
        <taxon>Gastropoda</taxon>
        <taxon>Heterobranchia</taxon>
        <taxon>Euthyneura</taxon>
        <taxon>Panpulmonata</taxon>
        <taxon>Hygrophila</taxon>
        <taxon>Lymnaeoidea</taxon>
        <taxon>Planorbidae</taxon>
        <taxon>Biomphalaria</taxon>
    </lineage>
</organism>
<dbReference type="AlphaFoldDB" id="A0AAD8BD64"/>
<proteinExistence type="predicted"/>
<reference evidence="2" key="2">
    <citation type="submission" date="2023-04" db="EMBL/GenBank/DDBJ databases">
        <authorList>
            <person name="Bu L."/>
            <person name="Lu L."/>
            <person name="Laidemitt M.R."/>
            <person name="Zhang S.M."/>
            <person name="Mutuku M."/>
            <person name="Mkoji G."/>
            <person name="Steinauer M."/>
            <person name="Loker E.S."/>
        </authorList>
    </citation>
    <scope>NUCLEOTIDE SEQUENCE</scope>
    <source>
        <strain evidence="2">KasaAsao</strain>
        <tissue evidence="2">Whole Snail</tissue>
    </source>
</reference>
<evidence type="ECO:0000256" key="1">
    <source>
        <dbReference type="SAM" id="MobiDB-lite"/>
    </source>
</evidence>
<name>A0AAD8BD64_BIOPF</name>
<evidence type="ECO:0000313" key="3">
    <source>
        <dbReference type="Proteomes" id="UP001233172"/>
    </source>
</evidence>
<keyword evidence="3" id="KW-1185">Reference proteome</keyword>